<dbReference type="SUPFAM" id="SSF53187">
    <property type="entry name" value="Zn-dependent exopeptidases"/>
    <property type="match status" value="1"/>
</dbReference>
<dbReference type="PANTHER" id="PTHR43270">
    <property type="entry name" value="BETA-ALA-HIS DIPEPTIDASE"/>
    <property type="match status" value="1"/>
</dbReference>
<sequence length="511" mass="56814">MVKKIMLALLVGLILLSAVFAEETKSVRATRKWVKQNAHAILQDFTHLLSMPNVASNRKNIRNNAEYISNLFQKRGFDMQLLELEGANPIVYGEYKVSGAIRTLCFYVHYDGQPVDPTKWAHGPFTPVLYSGAMDGGGKPIALPSRGDKIDPEWRIYGRSAGDDKAPIITILNAVDALQSSKIGFTSNIKLFFEGEEEAGSTNLKAHLLNNKNLLDDIDIWLFCDGPVHQSRRPQLVFGVRGVTGMEVTVYGATRALHSGHYGNWAPVPGQMLARLIASMKNEDGKVLIENFYDTVEPLSEFERLELAKIPNVDMQLKNELGLVFTEGEGRTINERLLLPSLTIKGLASGNVGKKARNVIPNTATTAIGVRLVKGNDPEDMLDKVESHIRKQGYHIVYAEPDMETRLQYRKIAKVDRRGSGYIASRTSMQEPHAKTIINAVRNFVSDELILMPALGGSLPLYLFTDMLKKPAIIVPVANHDNNQHAANENLRIANLWYGIDLMGVIMTMPR</sequence>
<keyword evidence="3" id="KW-0378">Hydrolase</keyword>
<dbReference type="InterPro" id="IPR002933">
    <property type="entry name" value="Peptidase_M20"/>
</dbReference>
<name>A0A381NLP2_9ZZZZ</name>
<reference evidence="5" key="1">
    <citation type="submission" date="2018-05" db="EMBL/GenBank/DDBJ databases">
        <authorList>
            <person name="Lanie J.A."/>
            <person name="Ng W.-L."/>
            <person name="Kazmierczak K.M."/>
            <person name="Andrzejewski T.M."/>
            <person name="Davidsen T.M."/>
            <person name="Wayne K.J."/>
            <person name="Tettelin H."/>
            <person name="Glass J.I."/>
            <person name="Rusch D."/>
            <person name="Podicherti R."/>
            <person name="Tsui H.-C.T."/>
            <person name="Winkler M.E."/>
        </authorList>
    </citation>
    <scope>NUCLEOTIDE SEQUENCE</scope>
</reference>
<dbReference type="Gene3D" id="3.30.70.360">
    <property type="match status" value="1"/>
</dbReference>
<dbReference type="EMBL" id="UINC01000445">
    <property type="protein sequence ID" value="SUZ55526.1"/>
    <property type="molecule type" value="Genomic_DNA"/>
</dbReference>
<dbReference type="Pfam" id="PF07687">
    <property type="entry name" value="M20_dimer"/>
    <property type="match status" value="1"/>
</dbReference>
<organism evidence="5">
    <name type="scientific">marine metagenome</name>
    <dbReference type="NCBI Taxonomy" id="408172"/>
    <lineage>
        <taxon>unclassified sequences</taxon>
        <taxon>metagenomes</taxon>
        <taxon>ecological metagenomes</taxon>
    </lineage>
</organism>
<proteinExistence type="predicted"/>
<dbReference type="InterPro" id="IPR011650">
    <property type="entry name" value="Peptidase_M20_dimer"/>
</dbReference>
<evidence type="ECO:0000256" key="2">
    <source>
        <dbReference type="ARBA" id="ARBA00022723"/>
    </source>
</evidence>
<keyword evidence="1" id="KW-0645">Protease</keyword>
<keyword evidence="2" id="KW-0479">Metal-binding</keyword>
<gene>
    <name evidence="5" type="ORF">METZ01_LOCUS8380</name>
</gene>
<protein>
    <recommendedName>
        <fullName evidence="4">Peptidase M20 dimerisation domain-containing protein</fullName>
    </recommendedName>
</protein>
<dbReference type="AlphaFoldDB" id="A0A381NLP2"/>
<evidence type="ECO:0000256" key="3">
    <source>
        <dbReference type="ARBA" id="ARBA00022801"/>
    </source>
</evidence>
<dbReference type="GO" id="GO:0008233">
    <property type="term" value="F:peptidase activity"/>
    <property type="evidence" value="ECO:0007669"/>
    <property type="project" value="UniProtKB-KW"/>
</dbReference>
<dbReference type="PANTHER" id="PTHR43270:SF8">
    <property type="entry name" value="DI- AND TRIPEPTIDASE DUG2-RELATED"/>
    <property type="match status" value="1"/>
</dbReference>
<dbReference type="Pfam" id="PF01546">
    <property type="entry name" value="Peptidase_M20"/>
    <property type="match status" value="1"/>
</dbReference>
<dbReference type="InterPro" id="IPR051458">
    <property type="entry name" value="Cyt/Met_Dipeptidase"/>
</dbReference>
<accession>A0A381NLP2</accession>
<evidence type="ECO:0000313" key="5">
    <source>
        <dbReference type="EMBL" id="SUZ55526.1"/>
    </source>
</evidence>
<dbReference type="GO" id="GO:0046872">
    <property type="term" value="F:metal ion binding"/>
    <property type="evidence" value="ECO:0007669"/>
    <property type="project" value="UniProtKB-KW"/>
</dbReference>
<evidence type="ECO:0000259" key="4">
    <source>
        <dbReference type="Pfam" id="PF07687"/>
    </source>
</evidence>
<feature type="domain" description="Peptidase M20 dimerisation" evidence="4">
    <location>
        <begin position="239"/>
        <end position="394"/>
    </location>
</feature>
<dbReference type="GO" id="GO:0006508">
    <property type="term" value="P:proteolysis"/>
    <property type="evidence" value="ECO:0007669"/>
    <property type="project" value="UniProtKB-KW"/>
</dbReference>
<dbReference type="Gene3D" id="3.40.630.10">
    <property type="entry name" value="Zn peptidases"/>
    <property type="match status" value="1"/>
</dbReference>
<evidence type="ECO:0000256" key="1">
    <source>
        <dbReference type="ARBA" id="ARBA00022670"/>
    </source>
</evidence>